<protein>
    <submittedName>
        <fullName evidence="2">Uncharacterized protein</fullName>
    </submittedName>
</protein>
<name>A0A8T0VEP4_PANVG</name>
<proteinExistence type="predicted"/>
<evidence type="ECO:0000313" key="2">
    <source>
        <dbReference type="EMBL" id="KAG2630239.1"/>
    </source>
</evidence>
<dbReference type="AlphaFoldDB" id="A0A8T0VEP4"/>
<comment type="caution">
    <text evidence="2">The sequence shown here is derived from an EMBL/GenBank/DDBJ whole genome shotgun (WGS) entry which is preliminary data.</text>
</comment>
<sequence>MDLFGRHRPARRRRGDEGQERPRRAALPLAGLRLYCFSYGALLMFLQGHFNHICADMDNCLLLHLNQLQQRPTSAAVEVSKASQSKGGWSQGSMQVVSPGERWRQLPMQWSGSGQVATGRPCLLSLPGERQNAQSQTQMTTSTTQTSKRDLHICRRIDAFAMCV</sequence>
<evidence type="ECO:0000256" key="1">
    <source>
        <dbReference type="SAM" id="MobiDB-lite"/>
    </source>
</evidence>
<feature type="compositionally biased region" description="Basic residues" evidence="1">
    <location>
        <begin position="1"/>
        <end position="13"/>
    </location>
</feature>
<keyword evidence="3" id="KW-1185">Reference proteome</keyword>
<accession>A0A8T0VEP4</accession>
<organism evidence="2 3">
    <name type="scientific">Panicum virgatum</name>
    <name type="common">Blackwell switchgrass</name>
    <dbReference type="NCBI Taxonomy" id="38727"/>
    <lineage>
        <taxon>Eukaryota</taxon>
        <taxon>Viridiplantae</taxon>
        <taxon>Streptophyta</taxon>
        <taxon>Embryophyta</taxon>
        <taxon>Tracheophyta</taxon>
        <taxon>Spermatophyta</taxon>
        <taxon>Magnoliopsida</taxon>
        <taxon>Liliopsida</taxon>
        <taxon>Poales</taxon>
        <taxon>Poaceae</taxon>
        <taxon>PACMAD clade</taxon>
        <taxon>Panicoideae</taxon>
        <taxon>Panicodae</taxon>
        <taxon>Paniceae</taxon>
        <taxon>Panicinae</taxon>
        <taxon>Panicum</taxon>
        <taxon>Panicum sect. Hiantes</taxon>
    </lineage>
</organism>
<dbReference type="Proteomes" id="UP000823388">
    <property type="component" value="Chromosome 3K"/>
</dbReference>
<evidence type="ECO:0000313" key="3">
    <source>
        <dbReference type="Proteomes" id="UP000823388"/>
    </source>
</evidence>
<feature type="region of interest" description="Disordered" evidence="1">
    <location>
        <begin position="1"/>
        <end position="22"/>
    </location>
</feature>
<gene>
    <name evidence="2" type="ORF">PVAP13_3KG503100</name>
</gene>
<reference evidence="2" key="1">
    <citation type="submission" date="2020-05" db="EMBL/GenBank/DDBJ databases">
        <title>WGS assembly of Panicum virgatum.</title>
        <authorList>
            <person name="Lovell J.T."/>
            <person name="Jenkins J."/>
            <person name="Shu S."/>
            <person name="Juenger T.E."/>
            <person name="Schmutz J."/>
        </authorList>
    </citation>
    <scope>NUCLEOTIDE SEQUENCE</scope>
    <source>
        <strain evidence="2">AP13</strain>
    </source>
</reference>
<dbReference type="EMBL" id="CM029041">
    <property type="protein sequence ID" value="KAG2630239.1"/>
    <property type="molecule type" value="Genomic_DNA"/>
</dbReference>